<dbReference type="OrthoDB" id="9816482at2"/>
<dbReference type="GO" id="GO:0005524">
    <property type="term" value="F:ATP binding"/>
    <property type="evidence" value="ECO:0007669"/>
    <property type="project" value="UniProtKB-KW"/>
</dbReference>
<reference evidence="1 2" key="1">
    <citation type="submission" date="2017-08" db="EMBL/GenBank/DDBJ databases">
        <title>Complete genome sequence of Mucilaginibacter sp. strain BJC16-A31.</title>
        <authorList>
            <consortium name="Henan University of Science and Technology"/>
            <person name="You X."/>
        </authorList>
    </citation>
    <scope>NUCLEOTIDE SEQUENCE [LARGE SCALE GENOMIC DNA]</scope>
    <source>
        <strain evidence="1 2">BJC16-A31</strain>
    </source>
</reference>
<dbReference type="KEGG" id="muc:MuYL_4652"/>
<dbReference type="Proteomes" id="UP000215002">
    <property type="component" value="Chromosome"/>
</dbReference>
<evidence type="ECO:0000313" key="2">
    <source>
        <dbReference type="Proteomes" id="UP000215002"/>
    </source>
</evidence>
<dbReference type="AlphaFoldDB" id="A0A223P348"/>
<dbReference type="EMBL" id="CP022743">
    <property type="protein sequence ID" value="ASU36535.1"/>
    <property type="molecule type" value="Genomic_DNA"/>
</dbReference>
<gene>
    <name evidence="1" type="ORF">MuYL_4652</name>
</gene>
<name>A0A223P348_9SPHI</name>
<sequence length="775" mass="88175">MENLNNYKFEPGARSIIQMGEELIGHPTTAINELVKNGYDADATDCKVYVNYHKDNSKSFVAISDNGLGMNSKTLFGDWLQPSVSHKRLGNSKSKIFQRNFLGSKGIGRLAAMALGRYLTVITKTSDESDYNWLVIDRQDFKAEALLSHIEFPGGSSNSANALLADERVIKKKNGISNNDLSKYLLDNKLTNFKEGTIIIVEELDDSIKTIVEDEFLNGDTEIQNIDLIQSLKILITPLILNSVIQDELINKNILEKKYEIATPESTFELFFGCNLIRSAGDTRNFIKIEEYSILSNFDYRVLGKVSKDGSINGLYYCNRLIEDSFNDSFVLSRDDVFSTEYLRTRNIDVLQDINNTNKVGEFYFDIRVFDRDPDALDKLAKLLGAPNRRSAGYLLDDIVGLRVSKDGFGVKPYGDEGNDWMELGQMRVQNPTAVIGTNQLIGNIFLFSPENDSLSEKTNREGFFENEAFITFKKMLRSILLEVGKKRYNYRQKHGLGRKAISKHDRPDSSRFLDFIKKITQDETVISQAEVYLNEISTTLDNLENSLSFSQRLATLGSGLELVYHEMSQPIMLIGKCLFSMKFPVGRINKLEDRNEILSEMTGIKSAIATLDHLKESLQPAIGISRKSNFKPVDTFDKVCYLLTKDFITYNISVDIDDNIREFKINDHEYHLWISFLNILNNSIYWLKSVENDERKILFKKGIDNELIISNNGPKIEIGELENIFNYGVTHKKVKNATGLGLAYTRSLLSTNNWEIWCENYDYGPAFILKPLKP</sequence>
<dbReference type="SUPFAM" id="SSF55874">
    <property type="entry name" value="ATPase domain of HSP90 chaperone/DNA topoisomerase II/histidine kinase"/>
    <property type="match status" value="2"/>
</dbReference>
<evidence type="ECO:0000313" key="1">
    <source>
        <dbReference type="EMBL" id="ASU36535.1"/>
    </source>
</evidence>
<accession>A0A223P348</accession>
<dbReference type="RefSeq" id="WP_094572541.1">
    <property type="nucleotide sequence ID" value="NZ_CP022743.1"/>
</dbReference>
<keyword evidence="1" id="KW-0547">Nucleotide-binding</keyword>
<proteinExistence type="predicted"/>
<keyword evidence="2" id="KW-1185">Reference proteome</keyword>
<dbReference type="InterPro" id="IPR036890">
    <property type="entry name" value="HATPase_C_sf"/>
</dbReference>
<keyword evidence="1" id="KW-0067">ATP-binding</keyword>
<protein>
    <submittedName>
        <fullName evidence="1">ATP-binding protein</fullName>
    </submittedName>
</protein>
<dbReference type="Pfam" id="PF13589">
    <property type="entry name" value="HATPase_c_3"/>
    <property type="match status" value="1"/>
</dbReference>
<dbReference type="Gene3D" id="3.30.565.10">
    <property type="entry name" value="Histidine kinase-like ATPase, C-terminal domain"/>
    <property type="match status" value="2"/>
</dbReference>
<organism evidence="1 2">
    <name type="scientific">Mucilaginibacter xinganensis</name>
    <dbReference type="NCBI Taxonomy" id="1234841"/>
    <lineage>
        <taxon>Bacteria</taxon>
        <taxon>Pseudomonadati</taxon>
        <taxon>Bacteroidota</taxon>
        <taxon>Sphingobacteriia</taxon>
        <taxon>Sphingobacteriales</taxon>
        <taxon>Sphingobacteriaceae</taxon>
        <taxon>Mucilaginibacter</taxon>
    </lineage>
</organism>